<dbReference type="InterPro" id="IPR003593">
    <property type="entry name" value="AAA+_ATPase"/>
</dbReference>
<dbReference type="AlphaFoldDB" id="A0A9D1DH47"/>
<dbReference type="EMBL" id="DVHE01000038">
    <property type="protein sequence ID" value="HIR50525.1"/>
    <property type="molecule type" value="Genomic_DNA"/>
</dbReference>
<dbReference type="InterPro" id="IPR027417">
    <property type="entry name" value="P-loop_NTPase"/>
</dbReference>
<dbReference type="GO" id="GO:0005524">
    <property type="term" value="F:ATP binding"/>
    <property type="evidence" value="ECO:0007669"/>
    <property type="project" value="UniProtKB-KW"/>
</dbReference>
<feature type="domain" description="ABC transporter" evidence="4">
    <location>
        <begin position="5"/>
        <end position="239"/>
    </location>
</feature>
<dbReference type="PANTHER" id="PTHR42711">
    <property type="entry name" value="ABC TRANSPORTER ATP-BINDING PROTEIN"/>
    <property type="match status" value="1"/>
</dbReference>
<dbReference type="PROSITE" id="PS50893">
    <property type="entry name" value="ABC_TRANSPORTER_2"/>
    <property type="match status" value="1"/>
</dbReference>
<proteinExistence type="predicted"/>
<dbReference type="SMART" id="SM00382">
    <property type="entry name" value="AAA"/>
    <property type="match status" value="1"/>
</dbReference>
<dbReference type="GO" id="GO:0016887">
    <property type="term" value="F:ATP hydrolysis activity"/>
    <property type="evidence" value="ECO:0007669"/>
    <property type="project" value="InterPro"/>
</dbReference>
<protein>
    <submittedName>
        <fullName evidence="5">ATP-binding cassette domain-containing protein</fullName>
    </submittedName>
</protein>
<name>A0A9D1DH47_9FIRM</name>
<dbReference type="Gene3D" id="3.40.50.300">
    <property type="entry name" value="P-loop containing nucleotide triphosphate hydrolases"/>
    <property type="match status" value="1"/>
</dbReference>
<dbReference type="InterPro" id="IPR003439">
    <property type="entry name" value="ABC_transporter-like_ATP-bd"/>
</dbReference>
<keyword evidence="1" id="KW-0813">Transport</keyword>
<evidence type="ECO:0000256" key="2">
    <source>
        <dbReference type="ARBA" id="ARBA00022741"/>
    </source>
</evidence>
<keyword evidence="2" id="KW-0547">Nucleotide-binding</keyword>
<dbReference type="SUPFAM" id="SSF52540">
    <property type="entry name" value="P-loop containing nucleoside triphosphate hydrolases"/>
    <property type="match status" value="1"/>
</dbReference>
<evidence type="ECO:0000313" key="5">
    <source>
        <dbReference type="EMBL" id="HIR50525.1"/>
    </source>
</evidence>
<evidence type="ECO:0000256" key="3">
    <source>
        <dbReference type="ARBA" id="ARBA00022840"/>
    </source>
</evidence>
<evidence type="ECO:0000259" key="4">
    <source>
        <dbReference type="PROSITE" id="PS50893"/>
    </source>
</evidence>
<reference evidence="5" key="2">
    <citation type="journal article" date="2021" name="PeerJ">
        <title>Extensive microbial diversity within the chicken gut microbiome revealed by metagenomics and culture.</title>
        <authorList>
            <person name="Gilroy R."/>
            <person name="Ravi A."/>
            <person name="Getino M."/>
            <person name="Pursley I."/>
            <person name="Horton D.L."/>
            <person name="Alikhan N.F."/>
            <person name="Baker D."/>
            <person name="Gharbi K."/>
            <person name="Hall N."/>
            <person name="Watson M."/>
            <person name="Adriaenssens E.M."/>
            <person name="Foster-Nyarko E."/>
            <person name="Jarju S."/>
            <person name="Secka A."/>
            <person name="Antonio M."/>
            <person name="Oren A."/>
            <person name="Chaudhuri R.R."/>
            <person name="La Ragione R."/>
            <person name="Hildebrand F."/>
            <person name="Pallen M.J."/>
        </authorList>
    </citation>
    <scope>NUCLEOTIDE SEQUENCE</scope>
    <source>
        <strain evidence="5">ChiBcec15-4380</strain>
    </source>
</reference>
<dbReference type="Proteomes" id="UP000824239">
    <property type="component" value="Unassembled WGS sequence"/>
</dbReference>
<dbReference type="InterPro" id="IPR050763">
    <property type="entry name" value="ABC_transporter_ATP-binding"/>
</dbReference>
<accession>A0A9D1DH47</accession>
<sequence length="299" mass="33746">MEPIIEVKGLCKKYKSMDGYAVRNMNFSVQPGEIVGVLGPNGAGKSTLIKMLLGVIRPTSGEISVMGKAPTSFRNADKAKLGVYLGGKSNLIYHLPVLDSVRLFQSIYKVPKETFARNLARYAALLQCDGYLHQRVATLSLGQRLRAELLCILIYEPSLLILDEPTLGLDIEGKRQIRDMFHQLVTDKRLSVVITTHDVHDIQRLCSRILMVCQGEKVMDVTSERFDEILRRHTVLLTDAALNPLPEGVQYVEQENGCCRYLVPAELAEQVKAAVQRLPYRQLRQEAPRVEDILYAYYR</sequence>
<dbReference type="Pfam" id="PF00005">
    <property type="entry name" value="ABC_tran"/>
    <property type="match status" value="1"/>
</dbReference>
<dbReference type="PANTHER" id="PTHR42711:SF1">
    <property type="entry name" value="ABC-TRANSPORT PROTEIN, ATP-BINDING COMPONENT"/>
    <property type="match status" value="1"/>
</dbReference>
<evidence type="ECO:0000313" key="6">
    <source>
        <dbReference type="Proteomes" id="UP000824239"/>
    </source>
</evidence>
<organism evidence="5 6">
    <name type="scientific">Candidatus Avoscillospira avicola</name>
    <dbReference type="NCBI Taxonomy" id="2840706"/>
    <lineage>
        <taxon>Bacteria</taxon>
        <taxon>Bacillati</taxon>
        <taxon>Bacillota</taxon>
        <taxon>Clostridia</taxon>
        <taxon>Eubacteriales</taxon>
        <taxon>Oscillospiraceae</taxon>
        <taxon>Oscillospiraceae incertae sedis</taxon>
        <taxon>Candidatus Avoscillospira</taxon>
    </lineage>
</organism>
<gene>
    <name evidence="5" type="ORF">IAA53_04450</name>
</gene>
<evidence type="ECO:0000256" key="1">
    <source>
        <dbReference type="ARBA" id="ARBA00022448"/>
    </source>
</evidence>
<keyword evidence="3 5" id="KW-0067">ATP-binding</keyword>
<reference evidence="5" key="1">
    <citation type="submission" date="2020-10" db="EMBL/GenBank/DDBJ databases">
        <authorList>
            <person name="Gilroy R."/>
        </authorList>
    </citation>
    <scope>NUCLEOTIDE SEQUENCE</scope>
    <source>
        <strain evidence="5">ChiBcec15-4380</strain>
    </source>
</reference>
<comment type="caution">
    <text evidence="5">The sequence shown here is derived from an EMBL/GenBank/DDBJ whole genome shotgun (WGS) entry which is preliminary data.</text>
</comment>